<dbReference type="SUPFAM" id="SSF50952">
    <property type="entry name" value="Soluble quinoprotein glucose dehydrogenase"/>
    <property type="match status" value="1"/>
</dbReference>
<dbReference type="InterPro" id="IPR011042">
    <property type="entry name" value="6-blade_b-propeller_TolB-like"/>
</dbReference>
<dbReference type="Gene3D" id="2.120.10.30">
    <property type="entry name" value="TolB, C-terminal domain"/>
    <property type="match status" value="1"/>
</dbReference>
<organism evidence="3 4">
    <name type="scientific">Candidatus Muproteobacteria bacterium RIFCSPLOWO2_01_FULL_60_18</name>
    <dbReference type="NCBI Taxonomy" id="1817768"/>
    <lineage>
        <taxon>Bacteria</taxon>
        <taxon>Pseudomonadati</taxon>
        <taxon>Pseudomonadota</taxon>
        <taxon>Candidatus Muproteobacteria</taxon>
    </lineage>
</organism>
<protein>
    <submittedName>
        <fullName evidence="3">Sugar dehydrogenase</fullName>
    </submittedName>
</protein>
<dbReference type="PANTHER" id="PTHR19328:SF53">
    <property type="entry name" value="MEMBRANE PROTEIN"/>
    <property type="match status" value="1"/>
</dbReference>
<dbReference type="STRING" id="1817768.A3A87_02300"/>
<reference evidence="3 4" key="1">
    <citation type="journal article" date="2016" name="Nat. Commun.">
        <title>Thousands of microbial genomes shed light on interconnected biogeochemical processes in an aquifer system.</title>
        <authorList>
            <person name="Anantharaman K."/>
            <person name="Brown C.T."/>
            <person name="Hug L.A."/>
            <person name="Sharon I."/>
            <person name="Castelle C.J."/>
            <person name="Probst A.J."/>
            <person name="Thomas B.C."/>
            <person name="Singh A."/>
            <person name="Wilkins M.J."/>
            <person name="Karaoz U."/>
            <person name="Brodie E.L."/>
            <person name="Williams K.H."/>
            <person name="Hubbard S.S."/>
            <person name="Banfield J.F."/>
        </authorList>
    </citation>
    <scope>NUCLEOTIDE SEQUENCE [LARGE SCALE GENOMIC DNA]</scope>
</reference>
<feature type="chain" id="PRO_5009526894" evidence="1">
    <location>
        <begin position="22"/>
        <end position="400"/>
    </location>
</feature>
<dbReference type="AlphaFoldDB" id="A0A1F6TY03"/>
<dbReference type="Proteomes" id="UP000179037">
    <property type="component" value="Unassembled WGS sequence"/>
</dbReference>
<dbReference type="InterPro" id="IPR011041">
    <property type="entry name" value="Quinoprot_gluc/sorb_DH_b-prop"/>
</dbReference>
<proteinExistence type="predicted"/>
<comment type="caution">
    <text evidence="3">The sequence shown here is derived from an EMBL/GenBank/DDBJ whole genome shotgun (WGS) entry which is preliminary data.</text>
</comment>
<evidence type="ECO:0000256" key="1">
    <source>
        <dbReference type="SAM" id="SignalP"/>
    </source>
</evidence>
<evidence type="ECO:0000313" key="4">
    <source>
        <dbReference type="Proteomes" id="UP000179037"/>
    </source>
</evidence>
<name>A0A1F6TY03_9PROT</name>
<dbReference type="EMBL" id="MFTC01000081">
    <property type="protein sequence ID" value="OGI49976.1"/>
    <property type="molecule type" value="Genomic_DNA"/>
</dbReference>
<keyword evidence="1" id="KW-0732">Signal</keyword>
<dbReference type="Pfam" id="PF22807">
    <property type="entry name" value="TrAA12"/>
    <property type="match status" value="1"/>
</dbReference>
<feature type="domain" description="Pyrroloquinoline quinone-dependent pyranose dehydrogenase beta-propeller" evidence="2">
    <location>
        <begin position="46"/>
        <end position="233"/>
    </location>
</feature>
<evidence type="ECO:0000259" key="2">
    <source>
        <dbReference type="Pfam" id="PF22807"/>
    </source>
</evidence>
<sequence length="400" mass="43384">MPTIVNQSAFLLFLCVAAAMANATSEPLTYEEQTLQVGGTRQVARVPKGYRLTLLADKLDGPRLLTFADNKDLFIGSKSGMIYRVPPPYNLPEVLVRLDGYPHSMAFRRGEILIARTDGLYRAPYQPDQKSIAPESVTLLARLPGGSGHSSRTVGVGPDGRVYVGLGIQGNCSDQYLGDSYPFDERRGGIFVLREEGGKARWEAYGSGLRNPVGFAWHPKTGVMYASNNGPDHWGYEQPPEYFSRVTAGSFHGMPWFQFDGQQLKRDDCVPSTPPRPLADVATPVATFPARNAPMGVTFVPKGALSKALEFDAIVALRGSWGTQPSGGALGDRATRRPPKIVAVRFKDGEAMRVDDLVTGFQLANGDRWARPVGVAVGPDGALYFTSDSGMNGLFRLGVK</sequence>
<gene>
    <name evidence="3" type="ORF">A3A87_02300</name>
</gene>
<feature type="signal peptide" evidence="1">
    <location>
        <begin position="1"/>
        <end position="21"/>
    </location>
</feature>
<dbReference type="PANTHER" id="PTHR19328">
    <property type="entry name" value="HEDGEHOG-INTERACTING PROTEIN"/>
    <property type="match status" value="1"/>
</dbReference>
<accession>A0A1F6TY03</accession>
<evidence type="ECO:0000313" key="3">
    <source>
        <dbReference type="EMBL" id="OGI49976.1"/>
    </source>
</evidence>
<dbReference type="InterPro" id="IPR054539">
    <property type="entry name" value="Beta-prop_PDH"/>
</dbReference>